<evidence type="ECO:0000313" key="6">
    <source>
        <dbReference type="EMBL" id="ACX96873.1"/>
    </source>
</evidence>
<gene>
    <name evidence="6" type="ordered locus">Hneap_2052</name>
</gene>
<evidence type="ECO:0000259" key="5">
    <source>
        <dbReference type="SMART" id="SM00563"/>
    </source>
</evidence>
<evidence type="ECO:0000256" key="3">
    <source>
        <dbReference type="ARBA" id="ARBA00023315"/>
    </source>
</evidence>
<keyword evidence="4" id="KW-0812">Transmembrane</keyword>
<feature type="transmembrane region" description="Helical" evidence="4">
    <location>
        <begin position="40"/>
        <end position="58"/>
    </location>
</feature>
<feature type="domain" description="Phospholipid/glycerol acyltransferase" evidence="5">
    <location>
        <begin position="76"/>
        <end position="190"/>
    </location>
</feature>
<dbReference type="STRING" id="555778.Hneap_2052"/>
<dbReference type="RefSeq" id="WP_012824905.1">
    <property type="nucleotide sequence ID" value="NC_013422.1"/>
</dbReference>
<dbReference type="CDD" id="cd07989">
    <property type="entry name" value="LPLAT_AGPAT-like"/>
    <property type="match status" value="1"/>
</dbReference>
<organism evidence="6 7">
    <name type="scientific">Halothiobacillus neapolitanus (strain ATCC 23641 / DSM 15147 / CIP 104769 / NCIMB 8539 / c2)</name>
    <name type="common">Thiobacillus neapolitanus</name>
    <dbReference type="NCBI Taxonomy" id="555778"/>
    <lineage>
        <taxon>Bacteria</taxon>
        <taxon>Pseudomonadati</taxon>
        <taxon>Pseudomonadota</taxon>
        <taxon>Gammaproteobacteria</taxon>
        <taxon>Chromatiales</taxon>
        <taxon>Halothiobacillaceae</taxon>
        <taxon>Halothiobacillus</taxon>
    </lineage>
</organism>
<dbReference type="GO" id="GO:0006654">
    <property type="term" value="P:phosphatidic acid biosynthetic process"/>
    <property type="evidence" value="ECO:0007669"/>
    <property type="project" value="TreeGrafter"/>
</dbReference>
<dbReference type="Pfam" id="PF01553">
    <property type="entry name" value="Acyltransferase"/>
    <property type="match status" value="1"/>
</dbReference>
<dbReference type="KEGG" id="hna:Hneap_2052"/>
<keyword evidence="4" id="KW-1133">Transmembrane helix</keyword>
<accession>D0KVP3</accession>
<evidence type="ECO:0000256" key="1">
    <source>
        <dbReference type="ARBA" id="ARBA00005189"/>
    </source>
</evidence>
<evidence type="ECO:0000256" key="4">
    <source>
        <dbReference type="SAM" id="Phobius"/>
    </source>
</evidence>
<keyword evidence="3 6" id="KW-0012">Acyltransferase</keyword>
<dbReference type="AlphaFoldDB" id="D0KVP3"/>
<dbReference type="InterPro" id="IPR002123">
    <property type="entry name" value="Plipid/glycerol_acylTrfase"/>
</dbReference>
<keyword evidence="2 6" id="KW-0808">Transferase</keyword>
<dbReference type="SUPFAM" id="SSF69593">
    <property type="entry name" value="Glycerol-3-phosphate (1)-acyltransferase"/>
    <property type="match status" value="1"/>
</dbReference>
<dbReference type="PANTHER" id="PTHR10434">
    <property type="entry name" value="1-ACYL-SN-GLYCEROL-3-PHOSPHATE ACYLTRANSFERASE"/>
    <property type="match status" value="1"/>
</dbReference>
<keyword evidence="4" id="KW-0472">Membrane</keyword>
<reference evidence="6 7" key="1">
    <citation type="submission" date="2009-10" db="EMBL/GenBank/DDBJ databases">
        <title>Complete sequence of Halothiobacillus neapolitanus c2.</title>
        <authorList>
            <consortium name="US DOE Joint Genome Institute"/>
            <person name="Lucas S."/>
            <person name="Copeland A."/>
            <person name="Lapidus A."/>
            <person name="Glavina del Rio T."/>
            <person name="Tice H."/>
            <person name="Bruce D."/>
            <person name="Goodwin L."/>
            <person name="Pitluck S."/>
            <person name="Davenport K."/>
            <person name="Brettin T."/>
            <person name="Detter J.C."/>
            <person name="Han C."/>
            <person name="Tapia R."/>
            <person name="Larimer F."/>
            <person name="Land M."/>
            <person name="Hauser L."/>
            <person name="Kyrpides N."/>
            <person name="Mikhailova N."/>
            <person name="Kerfeld C."/>
            <person name="Cannon G."/>
            <person name="Heinhort S."/>
        </authorList>
    </citation>
    <scope>NUCLEOTIDE SEQUENCE [LARGE SCALE GENOMIC DNA]</scope>
    <source>
        <strain evidence="7">ATCC 23641 / c2</strain>
    </source>
</reference>
<dbReference type="OrthoDB" id="9812274at2"/>
<keyword evidence="7" id="KW-1185">Reference proteome</keyword>
<dbReference type="GO" id="GO:0003841">
    <property type="term" value="F:1-acylglycerol-3-phosphate O-acyltransferase activity"/>
    <property type="evidence" value="ECO:0007669"/>
    <property type="project" value="TreeGrafter"/>
</dbReference>
<feature type="transmembrane region" description="Helical" evidence="4">
    <location>
        <begin position="12"/>
        <end position="34"/>
    </location>
</feature>
<evidence type="ECO:0000313" key="7">
    <source>
        <dbReference type="Proteomes" id="UP000009102"/>
    </source>
</evidence>
<dbReference type="EMBL" id="CP001801">
    <property type="protein sequence ID" value="ACX96873.1"/>
    <property type="molecule type" value="Genomic_DNA"/>
</dbReference>
<proteinExistence type="predicted"/>
<dbReference type="HOGENOM" id="CLU_027938_5_0_6"/>
<evidence type="ECO:0000256" key="2">
    <source>
        <dbReference type="ARBA" id="ARBA00022679"/>
    </source>
</evidence>
<dbReference type="PANTHER" id="PTHR10434:SF40">
    <property type="entry name" value="1-ACYL-SN-GLYCEROL-3-PHOSPHATE ACYLTRANSFERASE"/>
    <property type="match status" value="1"/>
</dbReference>
<sequence length="257" mass="28918">MKQTIAFIRSTLFLATSYVALVVYVPVMVFGWLLPKNRRYYVLFSYGYFVFWLLRVIVGLRWQIEGREHLAGQPGRLIVSKHQSTWDSMILPQLLHQPAFVLKKELLWIPIFGTGLAGMGPIAIDRKAGTQSLKQIIKQGKAAMEQGRDVIIFPEGTRYSPDAEPSYKIGAAMLALQAKADVIPIALNSGCHWKKGQFLKFPGTIHVVIGQPIPVAGKKADALTEEIKQWIEGQQQRLYRQYGCPNTGIAAERHSDR</sequence>
<dbReference type="Proteomes" id="UP000009102">
    <property type="component" value="Chromosome"/>
</dbReference>
<dbReference type="SMART" id="SM00563">
    <property type="entry name" value="PlsC"/>
    <property type="match status" value="1"/>
</dbReference>
<protein>
    <submittedName>
        <fullName evidence="6">Phospholipid/glycerol acyltransferase</fullName>
    </submittedName>
</protein>
<comment type="pathway">
    <text evidence="1">Lipid metabolism.</text>
</comment>
<name>D0KVP3_HALNC</name>
<dbReference type="eggNOG" id="COG0204">
    <property type="taxonomic scope" value="Bacteria"/>
</dbReference>